<accession>A0A812QCI1</accession>
<sequence length="1310" mass="146254">MQGIDKVAKGEALPLLLVSRLVGLQLKATQSNETSCGSKHEAPNTNQRRIAGLRKLLVLFEPCPAGLTDVRNPRDQSADSGPAVPRVPAVRFAGRFFKEDVQNVIPVAVTRAQMVGTEELPQLVASVQVVNHLGRPWSCSRHDSFLSLFLPWGLDSRKPASTSQPPPTNYLDAREARQWKHWRNETYESTKLVATWQSQVLSWLDEELAAGSLVQHGVLDLIFFARNPNRGPFKEEVDKLLVPGIFSDEGLGKARFSESRCFREGRVLHYVIASTDLKPGRRAWRPDPLGAHAASLFLSSNSSSCSSFSSPSSSEVNEVNFWRPCLLRLNSRQVTYVLRKDEGDEGSGWSETVACDHGDALEYCVPFVFLDRIEVSRGLRGHEDDECLLTLQGLSSTPTSSNATPSPRNEGSPHPLTITPEPIPLSSSFRSPRVLSVSGPGPGLEAPAALPLVFRVSKADGEVWAKVIEEYGMFTPPLHILHYIGDVSDHPRLPGIVYRHGDGDQLWPDGTRYIGAWKDHTYHGTGQLLDPEGQVIYRGQWAQGMKHGEGFYRFFQEPSGSRAYQGHFRNEEFSGHGILWVVEEDGSLEWVQKHRPWAITRYEGLFSGGSSEMHDPRSLILVDETDSVALQEHFLVLRNEAGVGPHQGPGKAPKDLAAEMYGLDAADLQHCGPDPDAEIWYADGARYRGPCLAGAVPHGDGGTLWEEAGLCFEGSFHLGLRAPRGRATLPNGVVYEGEFSQPGGRRHGTGRTWIPEALQRRLGFCSYAGEYHQGLRHGQGEMMFTDGTVYRGQFEKNRRYGHGHYRNRNGSPIYTGPWKNDEPGTGYADILYPSGHRYKGNVCDGCRDGRGSLWHQDPDGDSTFLFRGQWEADEMHGVGELHCTDGVYRGQFVNGLREGRGRFEYARSAEILSYYEGSWEEDQPHGSGTFVDEHGQEYLDREFEQGELVGSRLTARNLSKREPLMWEAESVMQEAVCVRVSQHFTKHFTGESAFLGLSPWLREVPNFFGFAPGLRLAMGHAMEPRYEAMVAKAQSGSVTSATELLQFMRTHKIHQPELALLHGARLLKGSARALGTEVWTVMEQVFLAAAELGCDQWREYCLKELTKKFPSSLRVERLKGIEKESLADWKEAEKIYQKILAGKPEDTVTHKRLIAMYKQSGKVPEAIESINTYLETFSTDSEVWHELGELYVECGMLQRAVFCFEELIVHNPRSMYNILTYAELLYSTGDLETSRKYFSLAAYLDGANLRALWGLVACNMALLEKDKTREKSKQLEELQRFTVQKLRTAYKALGAHGAPALNLLKAAAVS</sequence>
<gene>
    <name evidence="6" type="primary">emc2-b</name>
    <name evidence="6" type="ORF">SPIL2461_LOCUS9093</name>
</gene>
<evidence type="ECO:0000256" key="2">
    <source>
        <dbReference type="ARBA" id="ARBA00022803"/>
    </source>
</evidence>
<dbReference type="OrthoDB" id="124397at2759"/>
<dbReference type="PROSITE" id="PS50005">
    <property type="entry name" value="TPR"/>
    <property type="match status" value="1"/>
</dbReference>
<reference evidence="6" key="1">
    <citation type="submission" date="2021-02" db="EMBL/GenBank/DDBJ databases">
        <authorList>
            <person name="Dougan E. K."/>
            <person name="Rhodes N."/>
            <person name="Thang M."/>
            <person name="Chan C."/>
        </authorList>
    </citation>
    <scope>NUCLEOTIDE SEQUENCE</scope>
</reference>
<dbReference type="InterPro" id="IPR003409">
    <property type="entry name" value="MORN"/>
</dbReference>
<dbReference type="SUPFAM" id="SSF82185">
    <property type="entry name" value="Histone H3 K4-specific methyltransferase SET7/9 N-terminal domain"/>
    <property type="match status" value="4"/>
</dbReference>
<dbReference type="SMART" id="SM00698">
    <property type="entry name" value="MORN"/>
    <property type="match status" value="10"/>
</dbReference>
<evidence type="ECO:0000313" key="7">
    <source>
        <dbReference type="Proteomes" id="UP000649617"/>
    </source>
</evidence>
<dbReference type="EMBL" id="CAJNIZ010015557">
    <property type="protein sequence ID" value="CAE7374414.1"/>
    <property type="molecule type" value="Genomic_DNA"/>
</dbReference>
<dbReference type="InterPro" id="IPR019734">
    <property type="entry name" value="TPR_rpt"/>
</dbReference>
<dbReference type="InterPro" id="IPR039856">
    <property type="entry name" value="EMC2-like"/>
</dbReference>
<evidence type="ECO:0000256" key="4">
    <source>
        <dbReference type="SAM" id="MobiDB-lite"/>
    </source>
</evidence>
<dbReference type="InterPro" id="IPR011990">
    <property type="entry name" value="TPR-like_helical_dom_sf"/>
</dbReference>
<dbReference type="Gene3D" id="2.20.110.10">
    <property type="entry name" value="Histone H3 K4-specific methyltransferase SET7/9 N-terminal domain"/>
    <property type="match status" value="3"/>
</dbReference>
<comment type="caution">
    <text evidence="6">The sequence shown here is derived from an EMBL/GenBank/DDBJ whole genome shotgun (WGS) entry which is preliminary data.</text>
</comment>
<organism evidence="6 7">
    <name type="scientific">Symbiodinium pilosum</name>
    <name type="common">Dinoflagellate</name>
    <dbReference type="NCBI Taxonomy" id="2952"/>
    <lineage>
        <taxon>Eukaryota</taxon>
        <taxon>Sar</taxon>
        <taxon>Alveolata</taxon>
        <taxon>Dinophyceae</taxon>
        <taxon>Suessiales</taxon>
        <taxon>Symbiodiniaceae</taxon>
        <taxon>Symbiodinium</taxon>
    </lineage>
</organism>
<dbReference type="InterPro" id="IPR055217">
    <property type="entry name" value="TPR_EMC2"/>
</dbReference>
<feature type="domain" description="EMC2 TPR-like" evidence="5">
    <location>
        <begin position="1116"/>
        <end position="1224"/>
    </location>
</feature>
<feature type="compositionally biased region" description="Low complexity" evidence="4">
    <location>
        <begin position="395"/>
        <end position="407"/>
    </location>
</feature>
<evidence type="ECO:0000313" key="6">
    <source>
        <dbReference type="EMBL" id="CAE7374414.1"/>
    </source>
</evidence>
<keyword evidence="7" id="KW-1185">Reference proteome</keyword>
<protein>
    <submittedName>
        <fullName evidence="6">Emc2-b protein</fullName>
    </submittedName>
</protein>
<evidence type="ECO:0000256" key="3">
    <source>
        <dbReference type="PROSITE-ProRule" id="PRU00339"/>
    </source>
</evidence>
<evidence type="ECO:0000259" key="5">
    <source>
        <dbReference type="Pfam" id="PF22890"/>
    </source>
</evidence>
<keyword evidence="1" id="KW-0677">Repeat</keyword>
<dbReference type="Pfam" id="PF02493">
    <property type="entry name" value="MORN"/>
    <property type="match status" value="7"/>
</dbReference>
<dbReference type="SUPFAM" id="SSF48452">
    <property type="entry name" value="TPR-like"/>
    <property type="match status" value="1"/>
</dbReference>
<proteinExistence type="predicted"/>
<dbReference type="PANTHER" id="PTHR12760">
    <property type="entry name" value="TETRATRICOPEPTIDE REPEAT PROTEIN"/>
    <property type="match status" value="1"/>
</dbReference>
<dbReference type="Proteomes" id="UP000649617">
    <property type="component" value="Unassembled WGS sequence"/>
</dbReference>
<dbReference type="Gene3D" id="1.25.40.10">
    <property type="entry name" value="Tetratricopeptide repeat domain"/>
    <property type="match status" value="1"/>
</dbReference>
<feature type="region of interest" description="Disordered" evidence="4">
    <location>
        <begin position="392"/>
        <end position="419"/>
    </location>
</feature>
<feature type="repeat" description="TPR" evidence="3">
    <location>
        <begin position="1181"/>
        <end position="1214"/>
    </location>
</feature>
<dbReference type="SMART" id="SM00028">
    <property type="entry name" value="TPR"/>
    <property type="match status" value="3"/>
</dbReference>
<name>A0A812QCI1_SYMPI</name>
<dbReference type="Pfam" id="PF22890">
    <property type="entry name" value="TPR_EMC2"/>
    <property type="match status" value="1"/>
</dbReference>
<evidence type="ECO:0000256" key="1">
    <source>
        <dbReference type="ARBA" id="ARBA00022737"/>
    </source>
</evidence>
<keyword evidence="2 3" id="KW-0802">TPR repeat</keyword>